<dbReference type="EMBL" id="CCYD01000553">
    <property type="protein sequence ID" value="CEG41212.1"/>
    <property type="molecule type" value="Genomic_DNA"/>
</dbReference>
<keyword evidence="4" id="KW-1185">Reference proteome</keyword>
<evidence type="ECO:0000256" key="1">
    <source>
        <dbReference type="SAM" id="MobiDB-lite"/>
    </source>
</evidence>
<keyword evidence="2" id="KW-0732">Signal</keyword>
<reference evidence="4" key="1">
    <citation type="submission" date="2014-09" db="EMBL/GenBank/DDBJ databases">
        <authorList>
            <person name="Sharma Rahul"/>
            <person name="Thines Marco"/>
        </authorList>
    </citation>
    <scope>NUCLEOTIDE SEQUENCE [LARGE SCALE GENOMIC DNA]</scope>
</reference>
<evidence type="ECO:0000313" key="3">
    <source>
        <dbReference type="EMBL" id="CEG41212.1"/>
    </source>
</evidence>
<feature type="chain" id="PRO_5006058712" evidence="2">
    <location>
        <begin position="22"/>
        <end position="170"/>
    </location>
</feature>
<dbReference type="Proteomes" id="UP000054928">
    <property type="component" value="Unassembled WGS sequence"/>
</dbReference>
<proteinExistence type="predicted"/>
<feature type="region of interest" description="Disordered" evidence="1">
    <location>
        <begin position="62"/>
        <end position="107"/>
    </location>
</feature>
<organism evidence="3 4">
    <name type="scientific">Plasmopara halstedii</name>
    <name type="common">Downy mildew of sunflower</name>
    <dbReference type="NCBI Taxonomy" id="4781"/>
    <lineage>
        <taxon>Eukaryota</taxon>
        <taxon>Sar</taxon>
        <taxon>Stramenopiles</taxon>
        <taxon>Oomycota</taxon>
        <taxon>Peronosporomycetes</taxon>
        <taxon>Peronosporales</taxon>
        <taxon>Peronosporaceae</taxon>
        <taxon>Plasmopara</taxon>
    </lineage>
</organism>
<sequence length="170" mass="19177">MRLSMLTFIVTLSSFVQKHDAFSSSTNSDKSRVTPLISDIEHSANVPAELFSGWKAQDSQHRRLKPLDQVNPADHSKNAAKSIDEEDTTGVKERLPQLKSHHSEKKQRRLVHKYPLFSALKKNDVNGKLSSSIWSPLAHGLRRAGVTGFKWNKLSALLKRRNKPSKITPM</sequence>
<dbReference type="RefSeq" id="XP_024577581.1">
    <property type="nucleotide sequence ID" value="XM_024726956.1"/>
</dbReference>
<protein>
    <submittedName>
        <fullName evidence="3">RxLR-like protein</fullName>
    </submittedName>
</protein>
<name>A0A0P1AJQ2_PLAHL</name>
<evidence type="ECO:0000256" key="2">
    <source>
        <dbReference type="SAM" id="SignalP"/>
    </source>
</evidence>
<dbReference type="AlphaFoldDB" id="A0A0P1AJQ2"/>
<feature type="signal peptide" evidence="2">
    <location>
        <begin position="1"/>
        <end position="21"/>
    </location>
</feature>
<dbReference type="GeneID" id="36406629"/>
<accession>A0A0P1AJQ2</accession>
<evidence type="ECO:0000313" key="4">
    <source>
        <dbReference type="Proteomes" id="UP000054928"/>
    </source>
</evidence>